<dbReference type="OrthoDB" id="186473at2759"/>
<dbReference type="Proteomes" id="UP000355283">
    <property type="component" value="Unassembled WGS sequence"/>
</dbReference>
<dbReference type="AlphaFoldDB" id="A0A4D9CYM7"/>
<name>A0A4D9CYM7_9STRA</name>
<organism evidence="1 2">
    <name type="scientific">Nannochloropsis salina CCMP1776</name>
    <dbReference type="NCBI Taxonomy" id="1027361"/>
    <lineage>
        <taxon>Eukaryota</taxon>
        <taxon>Sar</taxon>
        <taxon>Stramenopiles</taxon>
        <taxon>Ochrophyta</taxon>
        <taxon>Eustigmatophyceae</taxon>
        <taxon>Eustigmatales</taxon>
        <taxon>Monodopsidaceae</taxon>
        <taxon>Microchloropsis</taxon>
        <taxon>Microchloropsis salina</taxon>
    </lineage>
</organism>
<keyword evidence="2" id="KW-1185">Reference proteome</keyword>
<accession>A0A4D9CYM7</accession>
<sequence length="183" mass="20074">MSIFSGLAPPSLPLEGEYLAELLDAGTGMNNMLATLGFGNPVLPGFWVGKGFCSEGDIGRSKGYNLFMVQGEGQGESVGMERNTEGRLVRKYHMTTQAQAPSFWDKNPSLELDYRGMQHFLGRMGMRDEVREVVPGLYLGLGSFGARESRKSQALPFLLRGPFRPPLPLGEVLLLDGDGDEWD</sequence>
<proteinExistence type="predicted"/>
<protein>
    <submittedName>
        <fullName evidence="1">Uncharacterized protein</fullName>
    </submittedName>
</protein>
<dbReference type="EMBL" id="SDOX01000126">
    <property type="protein sequence ID" value="TFJ81508.1"/>
    <property type="molecule type" value="Genomic_DNA"/>
</dbReference>
<gene>
    <name evidence="1" type="ORF">NSK_007179</name>
</gene>
<evidence type="ECO:0000313" key="2">
    <source>
        <dbReference type="Proteomes" id="UP000355283"/>
    </source>
</evidence>
<evidence type="ECO:0000313" key="1">
    <source>
        <dbReference type="EMBL" id="TFJ81508.1"/>
    </source>
</evidence>
<comment type="caution">
    <text evidence="1">The sequence shown here is derived from an EMBL/GenBank/DDBJ whole genome shotgun (WGS) entry which is preliminary data.</text>
</comment>
<reference evidence="1 2" key="1">
    <citation type="submission" date="2019-01" db="EMBL/GenBank/DDBJ databases">
        <title>Nuclear Genome Assembly of the Microalgal Biofuel strain Nannochloropsis salina CCMP1776.</title>
        <authorList>
            <person name="Hovde B."/>
        </authorList>
    </citation>
    <scope>NUCLEOTIDE SEQUENCE [LARGE SCALE GENOMIC DNA]</scope>
    <source>
        <strain evidence="1 2">CCMP1776</strain>
    </source>
</reference>